<accession>A0AAE9EEG2</accession>
<dbReference type="PANTHER" id="PTHR16056">
    <property type="entry name" value="REGULATOR OF MICROTUBULE DYNAMICS PROTEIN"/>
    <property type="match status" value="1"/>
</dbReference>
<protein>
    <submittedName>
        <fullName evidence="1">Uncharacterized protein</fullName>
    </submittedName>
</protein>
<dbReference type="Proteomes" id="UP000829354">
    <property type="component" value="Chromosome III"/>
</dbReference>
<sequence>MFDDETMSSELPDPPPFKQIDQWLSTIRVHECTKAFALLEAYYTKGNCSAEILWRLAKYFLTIANFPPTKEEHLKEVQKGIGYAREAFEVEITFSTAKWAAISSYKLIKLVGFKEKMEELNQCKIFVDHALSLEPNDLDMLYLRGRWYRMVSQITWIQSTKSSLMSIPPPEGTLDQAIDDFKKAYLIAPFCQKTTVYLAISLFEKRDFETAKMHFKHIVQMNSFLPKMHICPIDELEIPQEKDDILYEVDELLSTFRVKDTYEAFEKLQFMYEDGDESIEVLFRLAKFCYNNADQLGTDKDKIQMLEMGKEYLVKVYETDKENFLAAKWLAYLSLKLLAVLPFRSKMYEARKTKAYLDRAIALHPMAWYLQHLRGRWYHEFANLSWIKRKISVCLGCTAPEGTLEEAIDNYRSAQQLFGDSLRNHVFLGIALFEDGRKFAAKRYFHRALTFKTITETRIKLNRIAEYYFWRC</sequence>
<proteinExistence type="predicted"/>
<gene>
    <name evidence="1" type="ORF">L5515_003288</name>
</gene>
<dbReference type="PANTHER" id="PTHR16056:SF20">
    <property type="entry name" value="C2H2-TYPE DOMAIN-CONTAINING PROTEIN-RELATED"/>
    <property type="match status" value="1"/>
</dbReference>
<dbReference type="SUPFAM" id="SSF48452">
    <property type="entry name" value="TPR-like"/>
    <property type="match status" value="1"/>
</dbReference>
<dbReference type="InterPro" id="IPR049039">
    <property type="entry name" value="RMD1-3_a_helical_rpt"/>
</dbReference>
<reference evidence="1 2" key="1">
    <citation type="submission" date="2022-04" db="EMBL/GenBank/DDBJ databases">
        <title>Chromosome-level reference genomes for two strains of Caenorhabditis briggsae: an improved platform for comparative genomics.</title>
        <authorList>
            <person name="Stevens L."/>
            <person name="Andersen E."/>
        </authorList>
    </citation>
    <scope>NUCLEOTIDE SEQUENCE [LARGE SCALE GENOMIC DNA]</scope>
    <source>
        <strain evidence="1">VX34</strain>
        <tissue evidence="1">Whole-organism</tissue>
    </source>
</reference>
<organism evidence="1 2">
    <name type="scientific">Caenorhabditis briggsae</name>
    <dbReference type="NCBI Taxonomy" id="6238"/>
    <lineage>
        <taxon>Eukaryota</taxon>
        <taxon>Metazoa</taxon>
        <taxon>Ecdysozoa</taxon>
        <taxon>Nematoda</taxon>
        <taxon>Chromadorea</taxon>
        <taxon>Rhabditida</taxon>
        <taxon>Rhabditina</taxon>
        <taxon>Rhabditomorpha</taxon>
        <taxon>Rhabditoidea</taxon>
        <taxon>Rhabditidae</taxon>
        <taxon>Peloderinae</taxon>
        <taxon>Caenorhabditis</taxon>
    </lineage>
</organism>
<keyword evidence="2" id="KW-1185">Reference proteome</keyword>
<dbReference type="EMBL" id="CP092622">
    <property type="protein sequence ID" value="UMM21734.1"/>
    <property type="molecule type" value="Genomic_DNA"/>
</dbReference>
<name>A0AAE9EEG2_CAEBR</name>
<evidence type="ECO:0000313" key="2">
    <source>
        <dbReference type="Proteomes" id="UP000829354"/>
    </source>
</evidence>
<evidence type="ECO:0000313" key="1">
    <source>
        <dbReference type="EMBL" id="UMM21734.1"/>
    </source>
</evidence>
<dbReference type="Gene3D" id="1.25.40.10">
    <property type="entry name" value="Tetratricopeptide repeat domain"/>
    <property type="match status" value="2"/>
</dbReference>
<dbReference type="AlphaFoldDB" id="A0AAE9EEG2"/>
<dbReference type="Pfam" id="PF21033">
    <property type="entry name" value="RMD1-3"/>
    <property type="match status" value="2"/>
</dbReference>
<dbReference type="InterPro" id="IPR011990">
    <property type="entry name" value="TPR-like_helical_dom_sf"/>
</dbReference>